<organism evidence="2 3">
    <name type="scientific">Breznakibacter xylanolyticus</name>
    <dbReference type="NCBI Taxonomy" id="990"/>
    <lineage>
        <taxon>Bacteria</taxon>
        <taxon>Pseudomonadati</taxon>
        <taxon>Bacteroidota</taxon>
        <taxon>Bacteroidia</taxon>
        <taxon>Marinilabiliales</taxon>
        <taxon>Marinilabiliaceae</taxon>
        <taxon>Breznakibacter</taxon>
    </lineage>
</organism>
<accession>A0A2W7MWC6</accession>
<dbReference type="RefSeq" id="WP_111446780.1">
    <property type="nucleotide sequence ID" value="NZ_QKZK01000033.1"/>
</dbReference>
<evidence type="ECO:0000256" key="1">
    <source>
        <dbReference type="SAM" id="SignalP"/>
    </source>
</evidence>
<comment type="caution">
    <text evidence="2">The sequence shown here is derived from an EMBL/GenBank/DDBJ whole genome shotgun (WGS) entry which is preliminary data.</text>
</comment>
<dbReference type="OrthoDB" id="1495718at2"/>
<dbReference type="Pfam" id="PF11276">
    <property type="entry name" value="DUF3078"/>
    <property type="match status" value="1"/>
</dbReference>
<feature type="signal peptide" evidence="1">
    <location>
        <begin position="1"/>
        <end position="21"/>
    </location>
</feature>
<keyword evidence="1" id="KW-0732">Signal</keyword>
<sequence>MKKRKIWIAALMVSSLTVANAQEATSDSLSNWTIGGNASLTVNQLTFTNWAAGGKNSVSGAFNLKSYFNYKKNKVSWDNSFDLGYGLVKQGTDNAMKSDDKLQFASKYGYQASSHWYYTGLVDFKTQMDKGYKDAPINSIMTSTFLAPAYLTYSLGMDYKPSANFSLYLSPITSKMTIVNQDSLSSVGAFGVEPGDKTRSEFGAFVKMVARKKDLVKNVDFYTRVDLFSNLAENAQNIDVDWETTLNLRVNQYLSAIVSVNLLYDDDVKYVDPDGVEHGPRTQFKQLVGLGLNYKFGK</sequence>
<name>A0A2W7MWC6_9BACT</name>
<dbReference type="AlphaFoldDB" id="A0A2W7MWC6"/>
<dbReference type="InterPro" id="IPR021428">
    <property type="entry name" value="DUF3078"/>
</dbReference>
<evidence type="ECO:0000313" key="2">
    <source>
        <dbReference type="EMBL" id="PZX12248.1"/>
    </source>
</evidence>
<dbReference type="EMBL" id="QKZK01000033">
    <property type="protein sequence ID" value="PZX12248.1"/>
    <property type="molecule type" value="Genomic_DNA"/>
</dbReference>
<keyword evidence="3" id="KW-1185">Reference proteome</keyword>
<protein>
    <submittedName>
        <fullName evidence="2">Uncharacterized protein DUF481</fullName>
    </submittedName>
</protein>
<feature type="chain" id="PRO_5016115967" evidence="1">
    <location>
        <begin position="22"/>
        <end position="298"/>
    </location>
</feature>
<gene>
    <name evidence="2" type="ORF">LX69_02973</name>
</gene>
<dbReference type="Proteomes" id="UP000249239">
    <property type="component" value="Unassembled WGS sequence"/>
</dbReference>
<evidence type="ECO:0000313" key="3">
    <source>
        <dbReference type="Proteomes" id="UP000249239"/>
    </source>
</evidence>
<reference evidence="2 3" key="1">
    <citation type="submission" date="2018-06" db="EMBL/GenBank/DDBJ databases">
        <title>Genomic Encyclopedia of Archaeal and Bacterial Type Strains, Phase II (KMG-II): from individual species to whole genera.</title>
        <authorList>
            <person name="Goeker M."/>
        </authorList>
    </citation>
    <scope>NUCLEOTIDE SEQUENCE [LARGE SCALE GENOMIC DNA]</scope>
    <source>
        <strain evidence="2 3">DSM 6779</strain>
    </source>
</reference>
<proteinExistence type="predicted"/>